<dbReference type="AlphaFoldDB" id="W1NVG9"/>
<evidence type="ECO:0000313" key="2">
    <source>
        <dbReference type="Proteomes" id="UP000017836"/>
    </source>
</evidence>
<dbReference type="EMBL" id="KI395026">
    <property type="protein sequence ID" value="ERM99323.1"/>
    <property type="molecule type" value="Genomic_DNA"/>
</dbReference>
<accession>W1NVG9</accession>
<gene>
    <name evidence="1" type="ORF">AMTR_s00108p00068510</name>
</gene>
<dbReference type="Gramene" id="ERM99323">
    <property type="protein sequence ID" value="ERM99323"/>
    <property type="gene ID" value="AMTR_s00108p00068510"/>
</dbReference>
<protein>
    <submittedName>
        <fullName evidence="1">Uncharacterized protein</fullName>
    </submittedName>
</protein>
<sequence length="96" mass="10508">MTTPSCGPLMKTSNPKTLTIIFTPPKNSGFHFPSILQIPLIPFLLDPEGTQAMVGSSSKPNSAQDSNKGIVLTRRSPVIMLMESMTFENHHQIGNR</sequence>
<dbReference type="Proteomes" id="UP000017836">
    <property type="component" value="Unassembled WGS sequence"/>
</dbReference>
<keyword evidence="2" id="KW-1185">Reference proteome</keyword>
<reference evidence="2" key="1">
    <citation type="journal article" date="2013" name="Science">
        <title>The Amborella genome and the evolution of flowering plants.</title>
        <authorList>
            <consortium name="Amborella Genome Project"/>
        </authorList>
    </citation>
    <scope>NUCLEOTIDE SEQUENCE [LARGE SCALE GENOMIC DNA]</scope>
</reference>
<name>W1NVG9_AMBTC</name>
<dbReference type="HOGENOM" id="CLU_2362553_0_0_1"/>
<evidence type="ECO:0000313" key="1">
    <source>
        <dbReference type="EMBL" id="ERM99323.1"/>
    </source>
</evidence>
<organism evidence="1 2">
    <name type="scientific">Amborella trichopoda</name>
    <dbReference type="NCBI Taxonomy" id="13333"/>
    <lineage>
        <taxon>Eukaryota</taxon>
        <taxon>Viridiplantae</taxon>
        <taxon>Streptophyta</taxon>
        <taxon>Embryophyta</taxon>
        <taxon>Tracheophyta</taxon>
        <taxon>Spermatophyta</taxon>
        <taxon>Magnoliopsida</taxon>
        <taxon>Amborellales</taxon>
        <taxon>Amborellaceae</taxon>
        <taxon>Amborella</taxon>
    </lineage>
</organism>
<proteinExistence type="predicted"/>